<dbReference type="EMBL" id="CM001223">
    <property type="protein sequence ID" value="AES78359.1"/>
    <property type="molecule type" value="Genomic_DNA"/>
</dbReference>
<dbReference type="PaxDb" id="3880-AES78359"/>
<evidence type="ECO:0000313" key="2">
    <source>
        <dbReference type="EnsemblPlants" id="AES78359"/>
    </source>
</evidence>
<reference evidence="2" key="3">
    <citation type="submission" date="2015-04" db="UniProtKB">
        <authorList>
            <consortium name="EnsemblPlants"/>
        </authorList>
    </citation>
    <scope>IDENTIFICATION</scope>
    <source>
        <strain evidence="2">cv. Jemalong A17</strain>
    </source>
</reference>
<dbReference type="AlphaFoldDB" id="G7L285"/>
<dbReference type="EnsemblPlants" id="AES78359">
    <property type="protein sequence ID" value="AES78359"/>
    <property type="gene ID" value="MTR_7g028190"/>
</dbReference>
<reference evidence="1 3" key="1">
    <citation type="journal article" date="2011" name="Nature">
        <title>The Medicago genome provides insight into the evolution of rhizobial symbioses.</title>
        <authorList>
            <person name="Young N.D."/>
            <person name="Debelle F."/>
            <person name="Oldroyd G.E."/>
            <person name="Geurts R."/>
            <person name="Cannon S.B."/>
            <person name="Udvardi M.K."/>
            <person name="Benedito V.A."/>
            <person name="Mayer K.F."/>
            <person name="Gouzy J."/>
            <person name="Schoof H."/>
            <person name="Van de Peer Y."/>
            <person name="Proost S."/>
            <person name="Cook D.R."/>
            <person name="Meyers B.C."/>
            <person name="Spannagl M."/>
            <person name="Cheung F."/>
            <person name="De Mita S."/>
            <person name="Krishnakumar V."/>
            <person name="Gundlach H."/>
            <person name="Zhou S."/>
            <person name="Mudge J."/>
            <person name="Bharti A.K."/>
            <person name="Murray J.D."/>
            <person name="Naoumkina M.A."/>
            <person name="Rosen B."/>
            <person name="Silverstein K.A."/>
            <person name="Tang H."/>
            <person name="Rombauts S."/>
            <person name="Zhao P.X."/>
            <person name="Zhou P."/>
            <person name="Barbe V."/>
            <person name="Bardou P."/>
            <person name="Bechner M."/>
            <person name="Bellec A."/>
            <person name="Berger A."/>
            <person name="Berges H."/>
            <person name="Bidwell S."/>
            <person name="Bisseling T."/>
            <person name="Choisne N."/>
            <person name="Couloux A."/>
            <person name="Denny R."/>
            <person name="Deshpande S."/>
            <person name="Dai X."/>
            <person name="Doyle J.J."/>
            <person name="Dudez A.M."/>
            <person name="Farmer A.D."/>
            <person name="Fouteau S."/>
            <person name="Franken C."/>
            <person name="Gibelin C."/>
            <person name="Gish J."/>
            <person name="Goldstein S."/>
            <person name="Gonzalez A.J."/>
            <person name="Green P.J."/>
            <person name="Hallab A."/>
            <person name="Hartog M."/>
            <person name="Hua A."/>
            <person name="Humphray S.J."/>
            <person name="Jeong D.H."/>
            <person name="Jing Y."/>
            <person name="Jocker A."/>
            <person name="Kenton S.M."/>
            <person name="Kim D.J."/>
            <person name="Klee K."/>
            <person name="Lai H."/>
            <person name="Lang C."/>
            <person name="Lin S."/>
            <person name="Macmil S.L."/>
            <person name="Magdelenat G."/>
            <person name="Matthews L."/>
            <person name="McCorrison J."/>
            <person name="Monaghan E.L."/>
            <person name="Mun J.H."/>
            <person name="Najar F.Z."/>
            <person name="Nicholson C."/>
            <person name="Noirot C."/>
            <person name="O'Bleness M."/>
            <person name="Paule C.R."/>
            <person name="Poulain J."/>
            <person name="Prion F."/>
            <person name="Qin B."/>
            <person name="Qu C."/>
            <person name="Retzel E.F."/>
            <person name="Riddle C."/>
            <person name="Sallet E."/>
            <person name="Samain S."/>
            <person name="Samson N."/>
            <person name="Sanders I."/>
            <person name="Saurat O."/>
            <person name="Scarpelli C."/>
            <person name="Schiex T."/>
            <person name="Segurens B."/>
            <person name="Severin A.J."/>
            <person name="Sherrier D.J."/>
            <person name="Shi R."/>
            <person name="Sims S."/>
            <person name="Singer S.R."/>
            <person name="Sinharoy S."/>
            <person name="Sterck L."/>
            <person name="Viollet A."/>
            <person name="Wang B.B."/>
            <person name="Wang K."/>
            <person name="Wang M."/>
            <person name="Wang X."/>
            <person name="Warfsmann J."/>
            <person name="Weissenbach J."/>
            <person name="White D.D."/>
            <person name="White J.D."/>
            <person name="Wiley G.B."/>
            <person name="Wincker P."/>
            <person name="Xing Y."/>
            <person name="Yang L."/>
            <person name="Yao Z."/>
            <person name="Ying F."/>
            <person name="Zhai J."/>
            <person name="Zhou L."/>
            <person name="Zuber A."/>
            <person name="Denarie J."/>
            <person name="Dixon R.A."/>
            <person name="May G.D."/>
            <person name="Schwartz D.C."/>
            <person name="Rogers J."/>
            <person name="Quetier F."/>
            <person name="Town C.D."/>
            <person name="Roe B.A."/>
        </authorList>
    </citation>
    <scope>NUCLEOTIDE SEQUENCE [LARGE SCALE GENOMIC DNA]</scope>
    <source>
        <strain evidence="1">A17</strain>
        <strain evidence="2 3">cv. Jemalong A17</strain>
    </source>
</reference>
<dbReference type="HOGENOM" id="CLU_2871052_0_0_1"/>
<evidence type="ECO:0000313" key="3">
    <source>
        <dbReference type="Proteomes" id="UP000002051"/>
    </source>
</evidence>
<dbReference type="Proteomes" id="UP000002051">
    <property type="component" value="Unassembled WGS sequence"/>
</dbReference>
<name>G7L285_MEDTR</name>
<proteinExistence type="predicted"/>
<sequence length="64" mass="7323">MFSLLSPFKSRDSIQEVEKLVDKIQFQSQNWLCVKHPSYTCGVHVCVDQVKIGLGGQNYHKVKT</sequence>
<organism evidence="1 3">
    <name type="scientific">Medicago truncatula</name>
    <name type="common">Barrel medic</name>
    <name type="synonym">Medicago tribuloides</name>
    <dbReference type="NCBI Taxonomy" id="3880"/>
    <lineage>
        <taxon>Eukaryota</taxon>
        <taxon>Viridiplantae</taxon>
        <taxon>Streptophyta</taxon>
        <taxon>Embryophyta</taxon>
        <taxon>Tracheophyta</taxon>
        <taxon>Spermatophyta</taxon>
        <taxon>Magnoliopsida</taxon>
        <taxon>eudicotyledons</taxon>
        <taxon>Gunneridae</taxon>
        <taxon>Pentapetalae</taxon>
        <taxon>rosids</taxon>
        <taxon>fabids</taxon>
        <taxon>Fabales</taxon>
        <taxon>Fabaceae</taxon>
        <taxon>Papilionoideae</taxon>
        <taxon>50 kb inversion clade</taxon>
        <taxon>NPAAA clade</taxon>
        <taxon>Hologalegina</taxon>
        <taxon>IRL clade</taxon>
        <taxon>Trifolieae</taxon>
        <taxon>Medicago</taxon>
    </lineage>
</organism>
<protein>
    <submittedName>
        <fullName evidence="1 2">Uncharacterized protein</fullName>
    </submittedName>
</protein>
<reference evidence="1 3" key="2">
    <citation type="journal article" date="2014" name="BMC Genomics">
        <title>An improved genome release (version Mt4.0) for the model legume Medicago truncatula.</title>
        <authorList>
            <person name="Tang H."/>
            <person name="Krishnakumar V."/>
            <person name="Bidwell S."/>
            <person name="Rosen B."/>
            <person name="Chan A."/>
            <person name="Zhou S."/>
            <person name="Gentzbittel L."/>
            <person name="Childs K.L."/>
            <person name="Yandell M."/>
            <person name="Gundlach H."/>
            <person name="Mayer K.F."/>
            <person name="Schwartz D.C."/>
            <person name="Town C.D."/>
        </authorList>
    </citation>
    <scope>GENOME REANNOTATION</scope>
    <source>
        <strain evidence="2 3">cv. Jemalong A17</strain>
    </source>
</reference>
<keyword evidence="3" id="KW-1185">Reference proteome</keyword>
<gene>
    <name evidence="1" type="ordered locus">MTR_7g028190</name>
</gene>
<accession>G7L285</accession>
<evidence type="ECO:0000313" key="1">
    <source>
        <dbReference type="EMBL" id="AES78359.1"/>
    </source>
</evidence>